<organism evidence="2 3">
    <name type="scientific">Candidatus Daviesbacteria bacterium GW2011_GWB1_36_5</name>
    <dbReference type="NCBI Taxonomy" id="1618426"/>
    <lineage>
        <taxon>Bacteria</taxon>
        <taxon>Candidatus Daviesiibacteriota</taxon>
    </lineage>
</organism>
<dbReference type="EMBL" id="LBSA01000008">
    <property type="protein sequence ID" value="KKQ10174.1"/>
    <property type="molecule type" value="Genomic_DNA"/>
</dbReference>
<protein>
    <recommendedName>
        <fullName evidence="1">YrdC-like domain-containing protein</fullName>
    </recommendedName>
</protein>
<dbReference type="Pfam" id="PF01300">
    <property type="entry name" value="Sua5_yciO_yrdC"/>
    <property type="match status" value="1"/>
</dbReference>
<sequence>MSKAALINLSDPNHHKTLAEILTNGGVVGSIWGHHLYFLACNACDPKAVAKMNSLKNRPATQTFVSPGAVEDAQELADLEKCPALLNSSQKMGMTPIKYLEFLFKKFPLGVELIAKDNVPNSLTFATDVGKTIWIAAHMGDKNYTKLLKEIRNLRKIGKKVIFAGTSLNLKGANTLTVNQLDQVLNDFGHSLDAISVHPKEKKLKRLSFNTSCSVISFISSNPKLLRLGCTNIKTLSKYIPDLEIPSDILNTRK</sequence>
<dbReference type="PROSITE" id="PS51163">
    <property type="entry name" value="YRDC"/>
    <property type="match status" value="1"/>
</dbReference>
<dbReference type="InterPro" id="IPR017945">
    <property type="entry name" value="DHBP_synth_RibB-like_a/b_dom"/>
</dbReference>
<dbReference type="SUPFAM" id="SSF55821">
    <property type="entry name" value="YrdC/RibB"/>
    <property type="match status" value="1"/>
</dbReference>
<reference evidence="2 3" key="1">
    <citation type="journal article" date="2015" name="Nature">
        <title>rRNA introns, odd ribosomes, and small enigmatic genomes across a large radiation of phyla.</title>
        <authorList>
            <person name="Brown C.T."/>
            <person name="Hug L.A."/>
            <person name="Thomas B.C."/>
            <person name="Sharon I."/>
            <person name="Castelle C.J."/>
            <person name="Singh A."/>
            <person name="Wilkins M.J."/>
            <person name="Williams K.H."/>
            <person name="Banfield J.F."/>
        </authorList>
    </citation>
    <scope>NUCLEOTIDE SEQUENCE [LARGE SCALE GENOMIC DNA]</scope>
</reference>
<dbReference type="InterPro" id="IPR006070">
    <property type="entry name" value="Sua5-like_dom"/>
</dbReference>
<dbReference type="AlphaFoldDB" id="A0A0G0HDJ9"/>
<proteinExistence type="predicted"/>
<feature type="domain" description="YrdC-like" evidence="1">
    <location>
        <begin position="12"/>
        <end position="231"/>
    </location>
</feature>
<accession>A0A0G0HDJ9</accession>
<gene>
    <name evidence="2" type="ORF">US19_C0008G0017</name>
</gene>
<dbReference type="GO" id="GO:0003725">
    <property type="term" value="F:double-stranded RNA binding"/>
    <property type="evidence" value="ECO:0007669"/>
    <property type="project" value="InterPro"/>
</dbReference>
<name>A0A0G0HDJ9_9BACT</name>
<evidence type="ECO:0000313" key="2">
    <source>
        <dbReference type="EMBL" id="KKQ10174.1"/>
    </source>
</evidence>
<dbReference type="Proteomes" id="UP000034492">
    <property type="component" value="Unassembled WGS sequence"/>
</dbReference>
<comment type="caution">
    <text evidence="2">The sequence shown here is derived from an EMBL/GenBank/DDBJ whole genome shotgun (WGS) entry which is preliminary data.</text>
</comment>
<evidence type="ECO:0000313" key="3">
    <source>
        <dbReference type="Proteomes" id="UP000034492"/>
    </source>
</evidence>
<dbReference type="Gene3D" id="3.90.870.10">
    <property type="entry name" value="DHBP synthase"/>
    <property type="match status" value="1"/>
</dbReference>
<evidence type="ECO:0000259" key="1">
    <source>
        <dbReference type="PROSITE" id="PS51163"/>
    </source>
</evidence>